<dbReference type="KEGG" id="cau:Caur_1013"/>
<name>A9WIE5_CHLAA</name>
<dbReference type="Gene3D" id="3.30.565.10">
    <property type="entry name" value="Histidine kinase-like ATPase, C-terminal domain"/>
    <property type="match status" value="1"/>
</dbReference>
<dbReference type="SMART" id="SM00100">
    <property type="entry name" value="cNMP"/>
    <property type="match status" value="1"/>
</dbReference>
<reference evidence="5" key="1">
    <citation type="journal article" date="2011" name="BMC Genomics">
        <title>Complete genome sequence of the filamentous anoxygenic phototrophic bacterium Chloroflexus aurantiacus.</title>
        <authorList>
            <person name="Tang K.H."/>
            <person name="Barry K."/>
            <person name="Chertkov O."/>
            <person name="Dalin E."/>
            <person name="Han C.S."/>
            <person name="Hauser L.J."/>
            <person name="Honchak B.M."/>
            <person name="Karbach L.E."/>
            <person name="Land M.L."/>
            <person name="Lapidus A."/>
            <person name="Larimer F.W."/>
            <person name="Mikhailova N."/>
            <person name="Pitluck S."/>
            <person name="Pierson B.K."/>
            <person name="Blankenship R.E."/>
        </authorList>
    </citation>
    <scope>NUCLEOTIDE SEQUENCE [LARGE SCALE GENOMIC DNA]</scope>
    <source>
        <strain evidence="5">ATCC 29366 / DSM 635 / J-10-fl</strain>
    </source>
</reference>
<keyword evidence="2" id="KW-0175">Coiled coil</keyword>
<dbReference type="PANTHER" id="PTHR43156:SF2">
    <property type="entry name" value="STAGE II SPORULATION PROTEIN E"/>
    <property type="match status" value="1"/>
</dbReference>
<evidence type="ECO:0000313" key="5">
    <source>
        <dbReference type="Proteomes" id="UP000002008"/>
    </source>
</evidence>
<dbReference type="SUPFAM" id="SSF55874">
    <property type="entry name" value="ATPase domain of HSP90 chaperone/DNA topoisomerase II/histidine kinase"/>
    <property type="match status" value="1"/>
</dbReference>
<gene>
    <name evidence="4" type="ordered locus">Caur_1013</name>
</gene>
<dbReference type="InterPro" id="IPR018490">
    <property type="entry name" value="cNMP-bd_dom_sf"/>
</dbReference>
<dbReference type="Gene3D" id="3.60.40.10">
    <property type="entry name" value="PPM-type phosphatase domain"/>
    <property type="match status" value="1"/>
</dbReference>
<dbReference type="InParanoid" id="A9WIE5"/>
<evidence type="ECO:0000256" key="2">
    <source>
        <dbReference type="SAM" id="Coils"/>
    </source>
</evidence>
<dbReference type="eggNOG" id="COG2172">
    <property type="taxonomic scope" value="Bacteria"/>
</dbReference>
<dbReference type="GO" id="GO:0016791">
    <property type="term" value="F:phosphatase activity"/>
    <property type="evidence" value="ECO:0000318"/>
    <property type="project" value="GO_Central"/>
</dbReference>
<dbReference type="InterPro" id="IPR018488">
    <property type="entry name" value="cNMP-bd_CS"/>
</dbReference>
<dbReference type="EnsemblBacteria" id="ABY34245">
    <property type="protein sequence ID" value="ABY34245"/>
    <property type="gene ID" value="Caur_1013"/>
</dbReference>
<dbReference type="AlphaFoldDB" id="A9WIE5"/>
<dbReference type="CDD" id="cd16936">
    <property type="entry name" value="HATPase_RsbW-like"/>
    <property type="match status" value="1"/>
</dbReference>
<dbReference type="InterPro" id="IPR036457">
    <property type="entry name" value="PPM-type-like_dom_sf"/>
</dbReference>
<dbReference type="Proteomes" id="UP000002008">
    <property type="component" value="Chromosome"/>
</dbReference>
<proteinExistence type="predicted"/>
<dbReference type="HOGENOM" id="CLU_035299_0_0_0"/>
<dbReference type="SUPFAM" id="SSF81606">
    <property type="entry name" value="PP2C-like"/>
    <property type="match status" value="1"/>
</dbReference>
<keyword evidence="1" id="KW-0378">Hydrolase</keyword>
<dbReference type="InterPro" id="IPR052016">
    <property type="entry name" value="Bact_Sigma-Reg"/>
</dbReference>
<evidence type="ECO:0000256" key="1">
    <source>
        <dbReference type="ARBA" id="ARBA00022801"/>
    </source>
</evidence>
<dbReference type="InterPro" id="IPR001932">
    <property type="entry name" value="PPM-type_phosphatase-like_dom"/>
</dbReference>
<dbReference type="PROSITE" id="PS50042">
    <property type="entry name" value="CNMP_BINDING_3"/>
    <property type="match status" value="1"/>
</dbReference>
<dbReference type="SMART" id="SM00331">
    <property type="entry name" value="PP2C_SIG"/>
    <property type="match status" value="1"/>
</dbReference>
<dbReference type="Pfam" id="PF13581">
    <property type="entry name" value="HATPase_c_2"/>
    <property type="match status" value="1"/>
</dbReference>
<dbReference type="Pfam" id="PF07228">
    <property type="entry name" value="SpoIIE"/>
    <property type="match status" value="1"/>
</dbReference>
<dbReference type="RefSeq" id="WP_012256901.1">
    <property type="nucleotide sequence ID" value="NC_010175.1"/>
</dbReference>
<dbReference type="InterPro" id="IPR036890">
    <property type="entry name" value="HATPase_C_sf"/>
</dbReference>
<feature type="domain" description="Cyclic nucleotide-binding" evidence="3">
    <location>
        <begin position="148"/>
        <end position="267"/>
    </location>
</feature>
<protein>
    <submittedName>
        <fullName evidence="4">Stage II sporulation E family protein</fullName>
    </submittedName>
</protein>
<dbReference type="SUPFAM" id="SSF51206">
    <property type="entry name" value="cAMP-binding domain-like"/>
    <property type="match status" value="1"/>
</dbReference>
<dbReference type="PROSITE" id="PS00889">
    <property type="entry name" value="CNMP_BINDING_2"/>
    <property type="match status" value="1"/>
</dbReference>
<feature type="coiled-coil region" evidence="2">
    <location>
        <begin position="276"/>
        <end position="316"/>
    </location>
</feature>
<accession>A9WIE5</accession>
<dbReference type="Pfam" id="PF00027">
    <property type="entry name" value="cNMP_binding"/>
    <property type="match status" value="1"/>
</dbReference>
<dbReference type="eggNOG" id="COG0664">
    <property type="taxonomic scope" value="Bacteria"/>
</dbReference>
<organism evidence="4 5">
    <name type="scientific">Chloroflexus aurantiacus (strain ATCC 29366 / DSM 635 / J-10-fl)</name>
    <dbReference type="NCBI Taxonomy" id="324602"/>
    <lineage>
        <taxon>Bacteria</taxon>
        <taxon>Bacillati</taxon>
        <taxon>Chloroflexota</taxon>
        <taxon>Chloroflexia</taxon>
        <taxon>Chloroflexales</taxon>
        <taxon>Chloroflexineae</taxon>
        <taxon>Chloroflexaceae</taxon>
        <taxon>Chloroflexus</taxon>
    </lineage>
</organism>
<dbReference type="PATRIC" id="fig|324602.8.peg.1153"/>
<dbReference type="InterPro" id="IPR014710">
    <property type="entry name" value="RmlC-like_jellyroll"/>
</dbReference>
<dbReference type="InterPro" id="IPR000595">
    <property type="entry name" value="cNMP-bd_dom"/>
</dbReference>
<dbReference type="Gene3D" id="2.60.120.10">
    <property type="entry name" value="Jelly Rolls"/>
    <property type="match status" value="1"/>
</dbReference>
<sequence>MQRQISVFADWNAVTELLAFSDTLEADWQLPHDYVYLLRLVIEEVATNIVKYGYDEQNRDQIQLLCQYEQGVLTIIIRDRGYPFDPHDAPPPDLGREVEQRTIGGLGLFFVREYADTLQYRHDPASGWNELIVTKTMTMLDRLRSLPLFQVVPEAILAELAPRLAECRLAAGEILFHQGDPGNECFVILSGAVEVITFVNGTELRLEVFHAGQIIGEMSLIDQSPRSATVRAIEPSRLVALNEAVFATLIGSSPALAMTMLRSIVSRVRNTNQRMIHDLERKNAELLAAYQQLQAAQAELIRLNRLEEELDVARRIQQSFLPRVLPQPAGWRIAGFSRGAQAVGGDFFDTITLPDGRVGLVVADACGKGVTAALFVALSRSLLRAASQAVGMSQSPGSINTSILLHAVSLTNDYICREHGDANMFITLFYGLLDPLSGTITYINAGHNPPLRIARNGDVAEELHEGSLPIGIVSGQTYEVYELQIQPGEKLVAFSDGITEAMNPAGELFGDARLQACLQTLCHHPAPDLVAAVVAAVDTFAAGAPQADDITLLIVERLSDSQL</sequence>
<dbReference type="CDD" id="cd00038">
    <property type="entry name" value="CAP_ED"/>
    <property type="match status" value="1"/>
</dbReference>
<keyword evidence="5" id="KW-1185">Reference proteome</keyword>
<evidence type="ECO:0000259" key="3">
    <source>
        <dbReference type="PROSITE" id="PS50042"/>
    </source>
</evidence>
<dbReference type="eggNOG" id="COG2208">
    <property type="taxonomic scope" value="Bacteria"/>
</dbReference>
<evidence type="ECO:0000313" key="4">
    <source>
        <dbReference type="EMBL" id="ABY34245.1"/>
    </source>
</evidence>
<dbReference type="PANTHER" id="PTHR43156">
    <property type="entry name" value="STAGE II SPORULATION PROTEIN E-RELATED"/>
    <property type="match status" value="1"/>
</dbReference>
<dbReference type="InterPro" id="IPR003594">
    <property type="entry name" value="HATPase_dom"/>
</dbReference>
<dbReference type="EMBL" id="CP000909">
    <property type="protein sequence ID" value="ABY34245.1"/>
    <property type="molecule type" value="Genomic_DNA"/>
</dbReference>
<dbReference type="STRING" id="324602.Caur_1013"/>